<protein>
    <submittedName>
        <fullName evidence="1">Uncharacterized protein</fullName>
    </submittedName>
</protein>
<dbReference type="AlphaFoldDB" id="A0A172XAS3"/>
<name>A0A172XAS3_BORTU</name>
<evidence type="ECO:0000313" key="1">
    <source>
        <dbReference type="EMBL" id="ANF33733.1"/>
    </source>
</evidence>
<gene>
    <name evidence="1" type="ORF">A7978_01165</name>
</gene>
<proteinExistence type="predicted"/>
<sequence>MNSKYNLNSQITLFKAIIKKSIKERCKKFFISKRFTNKIKELIKSFNLYSTNHIILNDQKGNGHNWHKFITHNLIPLITKNLLMNKNLCYKNKYKEHINGLISSFTNSKIMNIEISNEKRAISQHKKTSLKFSYLAII</sequence>
<dbReference type="EMBL" id="CP015629">
    <property type="protein sequence ID" value="ANF33733.1"/>
    <property type="molecule type" value="Genomic_DNA"/>
</dbReference>
<dbReference type="Proteomes" id="UP000264231">
    <property type="component" value="Chromosome"/>
</dbReference>
<reference evidence="1 2" key="1">
    <citation type="submission" date="2016-05" db="EMBL/GenBank/DDBJ databases">
        <title>Chromosome and linear plasmid sequence of a 2015 human isolate of tick-borne relapsing fever spirochete, Borrelia turicatae.</title>
        <authorList>
            <person name="Kingry L.C."/>
            <person name="Dhwani B."/>
            <person name="Replogle A."/>
            <person name="Sexton C."/>
            <person name="Rowe L."/>
            <person name="Stermole B.M."/>
            <person name="Christensen A.M."/>
            <person name="Schriefer M.E."/>
        </authorList>
    </citation>
    <scope>NUCLEOTIDE SEQUENCE [LARGE SCALE GENOMIC DNA]</scope>
    <source>
        <strain evidence="1 2">BTE5EL</strain>
    </source>
</reference>
<organism evidence="1 2">
    <name type="scientific">Borrelia turicatae</name>
    <dbReference type="NCBI Taxonomy" id="142"/>
    <lineage>
        <taxon>Bacteria</taxon>
        <taxon>Pseudomonadati</taxon>
        <taxon>Spirochaetota</taxon>
        <taxon>Spirochaetia</taxon>
        <taxon>Spirochaetales</taxon>
        <taxon>Borreliaceae</taxon>
        <taxon>Borrelia</taxon>
    </lineage>
</organism>
<evidence type="ECO:0000313" key="2">
    <source>
        <dbReference type="Proteomes" id="UP000264231"/>
    </source>
</evidence>
<accession>A0A172XAS3</accession>